<protein>
    <submittedName>
        <fullName evidence="8">Uncharacterized protein LOC109048117 isoform X2</fullName>
    </submittedName>
</protein>
<dbReference type="InterPro" id="IPR052035">
    <property type="entry name" value="ZnF_BED_domain_contain"/>
</dbReference>
<keyword evidence="6" id="KW-0175">Coiled coil</keyword>
<feature type="domain" description="HAT C-terminal dimerisation" evidence="7">
    <location>
        <begin position="155"/>
        <end position="234"/>
    </location>
</feature>
<dbReference type="GeneID" id="109048117"/>
<keyword evidence="4" id="KW-0862">Zinc</keyword>
<dbReference type="Pfam" id="PF05699">
    <property type="entry name" value="Dimer_Tnp_hAT"/>
    <property type="match status" value="1"/>
</dbReference>
<keyword evidence="2" id="KW-0479">Metal-binding</keyword>
<dbReference type="GO" id="GO:0008270">
    <property type="term" value="F:zinc ion binding"/>
    <property type="evidence" value="ECO:0007669"/>
    <property type="project" value="UniProtKB-KW"/>
</dbReference>
<evidence type="ECO:0000256" key="2">
    <source>
        <dbReference type="ARBA" id="ARBA00022723"/>
    </source>
</evidence>
<sequence length="239" mass="27839">MLERISEQHEAIRQVLIEFNVDLLLSKNENKNITKTISSLKAFQDVISPAKRYHSLSDIIPQVEAIRRKLKELQESGNELAKELAQHLNHHFSGAKENDWLTLSTTLDLRYRDIALSEKGTFTRIMKRIIAEMENLNEENQRSGFRQPDNFDMALKRYLEKEILQSEWDPLAFWKFPKDEDWYLSEVARKYLAVVSTAGPADIAFDMEKARLVASRRSSLDPEHLNMMLFLNGNCFLHS</sequence>
<comment type="subcellular location">
    <subcellularLocation>
        <location evidence="1">Nucleus</location>
    </subcellularLocation>
</comment>
<dbReference type="GO" id="GO:0046983">
    <property type="term" value="F:protein dimerization activity"/>
    <property type="evidence" value="ECO:0007669"/>
    <property type="project" value="InterPro"/>
</dbReference>
<dbReference type="RefSeq" id="XP_042623953.1">
    <property type="nucleotide sequence ID" value="XM_042768019.1"/>
</dbReference>
<evidence type="ECO:0000256" key="4">
    <source>
        <dbReference type="ARBA" id="ARBA00022833"/>
    </source>
</evidence>
<dbReference type="InterPro" id="IPR008906">
    <property type="entry name" value="HATC_C_dom"/>
</dbReference>
<organism evidence="8">
    <name type="scientific">Cyprinus carpio</name>
    <name type="common">Common carp</name>
    <dbReference type="NCBI Taxonomy" id="7962"/>
    <lineage>
        <taxon>Eukaryota</taxon>
        <taxon>Metazoa</taxon>
        <taxon>Chordata</taxon>
        <taxon>Craniata</taxon>
        <taxon>Vertebrata</taxon>
        <taxon>Euteleostomi</taxon>
        <taxon>Actinopterygii</taxon>
        <taxon>Neopterygii</taxon>
        <taxon>Teleostei</taxon>
        <taxon>Ostariophysi</taxon>
        <taxon>Cypriniformes</taxon>
        <taxon>Cyprinidae</taxon>
        <taxon>Cyprininae</taxon>
        <taxon>Cyprinus</taxon>
    </lineage>
</organism>
<evidence type="ECO:0000313" key="8">
    <source>
        <dbReference type="RefSeq" id="XP_042623953.1"/>
    </source>
</evidence>
<evidence type="ECO:0000259" key="7">
    <source>
        <dbReference type="Pfam" id="PF05699"/>
    </source>
</evidence>
<dbReference type="PANTHER" id="PTHR46481:SF10">
    <property type="entry name" value="ZINC FINGER BED DOMAIN-CONTAINING PROTEIN 39"/>
    <property type="match status" value="1"/>
</dbReference>
<accession>A0A9Q9YPE2</accession>
<dbReference type="GO" id="GO:0005634">
    <property type="term" value="C:nucleus"/>
    <property type="evidence" value="ECO:0007669"/>
    <property type="project" value="UniProtKB-SubCell"/>
</dbReference>
<dbReference type="AlphaFoldDB" id="A0A9Q9YPE2"/>
<evidence type="ECO:0000256" key="5">
    <source>
        <dbReference type="ARBA" id="ARBA00023242"/>
    </source>
</evidence>
<gene>
    <name evidence="8" type="primary">LOC109048117</name>
</gene>
<evidence type="ECO:0000256" key="3">
    <source>
        <dbReference type="ARBA" id="ARBA00022771"/>
    </source>
</evidence>
<dbReference type="PANTHER" id="PTHR46481">
    <property type="entry name" value="ZINC FINGER BED DOMAIN-CONTAINING PROTEIN 4"/>
    <property type="match status" value="1"/>
</dbReference>
<name>A0A9Q9YPE2_CYPCA</name>
<keyword evidence="3" id="KW-0863">Zinc-finger</keyword>
<proteinExistence type="predicted"/>
<evidence type="ECO:0000256" key="1">
    <source>
        <dbReference type="ARBA" id="ARBA00004123"/>
    </source>
</evidence>
<reference evidence="8" key="1">
    <citation type="submission" date="2025-08" db="UniProtKB">
        <authorList>
            <consortium name="RefSeq"/>
        </authorList>
    </citation>
    <scope>IDENTIFICATION</scope>
    <source>
        <tissue evidence="8">Muscle</tissue>
    </source>
</reference>
<dbReference type="Proteomes" id="UP001155660">
    <property type="component" value="Chromosome A12"/>
</dbReference>
<feature type="coiled-coil region" evidence="6">
    <location>
        <begin position="63"/>
        <end position="90"/>
    </location>
</feature>
<evidence type="ECO:0000256" key="6">
    <source>
        <dbReference type="SAM" id="Coils"/>
    </source>
</evidence>
<keyword evidence="5" id="KW-0539">Nucleus</keyword>